<feature type="domain" description="NrS-1 polymerase-like helicase" evidence="2">
    <location>
        <begin position="186"/>
        <end position="293"/>
    </location>
</feature>
<reference evidence="3 4" key="1">
    <citation type="submission" date="2018-05" db="EMBL/GenBank/DDBJ databases">
        <title>Genomic Encyclopedia of Type Strains, Phase IV (KMG-V): Genome sequencing to study the core and pangenomes of soil and plant-associated prokaryotes.</title>
        <authorList>
            <person name="Whitman W."/>
        </authorList>
    </citation>
    <scope>NUCLEOTIDE SEQUENCE [LARGE SCALE GENOMIC DNA]</scope>
    <source>
        <strain evidence="3 4">SLV-132</strain>
    </source>
</reference>
<accession>A0A316F4W0</accession>
<evidence type="ECO:0000259" key="2">
    <source>
        <dbReference type="Pfam" id="PF19263"/>
    </source>
</evidence>
<dbReference type="InterPro" id="IPR045455">
    <property type="entry name" value="NrS-1_pol-like_helicase"/>
</dbReference>
<dbReference type="Proteomes" id="UP000245754">
    <property type="component" value="Unassembled WGS sequence"/>
</dbReference>
<keyword evidence="4" id="KW-1185">Reference proteome</keyword>
<gene>
    <name evidence="3" type="ORF">C7419_1012572</name>
</gene>
<dbReference type="InterPro" id="IPR027417">
    <property type="entry name" value="P-loop_NTPase"/>
</dbReference>
<evidence type="ECO:0000256" key="1">
    <source>
        <dbReference type="SAM" id="MobiDB-lite"/>
    </source>
</evidence>
<proteinExistence type="predicted"/>
<name>A0A316F4W0_9BURK</name>
<dbReference type="Pfam" id="PF19263">
    <property type="entry name" value="DUF5906"/>
    <property type="match status" value="1"/>
</dbReference>
<protein>
    <recommendedName>
        <fullName evidence="2">NrS-1 polymerase-like helicase domain-containing protein</fullName>
    </recommendedName>
</protein>
<dbReference type="EMBL" id="QGGT01000001">
    <property type="protein sequence ID" value="PWK38673.1"/>
    <property type="molecule type" value="Genomic_DNA"/>
</dbReference>
<feature type="region of interest" description="Disordered" evidence="1">
    <location>
        <begin position="1"/>
        <end position="32"/>
    </location>
</feature>
<dbReference type="SUPFAM" id="SSF52540">
    <property type="entry name" value="P-loop containing nucleoside triphosphate hydrolases"/>
    <property type="match status" value="1"/>
</dbReference>
<comment type="caution">
    <text evidence="3">The sequence shown here is derived from an EMBL/GenBank/DDBJ whole genome shotgun (WGS) entry which is preliminary data.</text>
</comment>
<evidence type="ECO:0000313" key="3">
    <source>
        <dbReference type="EMBL" id="PWK38673.1"/>
    </source>
</evidence>
<dbReference type="Gene3D" id="3.40.50.300">
    <property type="entry name" value="P-loop containing nucleotide triphosphate hydrolases"/>
    <property type="match status" value="1"/>
</dbReference>
<dbReference type="RefSeq" id="WP_146208419.1">
    <property type="nucleotide sequence ID" value="NZ_QGGT01000001.1"/>
</dbReference>
<evidence type="ECO:0000313" key="4">
    <source>
        <dbReference type="Proteomes" id="UP000245754"/>
    </source>
</evidence>
<dbReference type="AlphaFoldDB" id="A0A316F4W0"/>
<organism evidence="3 4">
    <name type="scientific">Cupriavidus plantarum</name>
    <dbReference type="NCBI Taxonomy" id="942865"/>
    <lineage>
        <taxon>Bacteria</taxon>
        <taxon>Pseudomonadati</taxon>
        <taxon>Pseudomonadota</taxon>
        <taxon>Betaproteobacteria</taxon>
        <taxon>Burkholderiales</taxon>
        <taxon>Burkholderiaceae</taxon>
        <taxon>Cupriavidus</taxon>
    </lineage>
</organism>
<sequence length="441" mass="50755">MSAQIHQLRSEASEVPSTASHIPPRPTKPTQEERTVIAAYVQGLKQRGFCKIDTEAAKETRLFNRFTGQVQSLSYLRNNFDEWLDATGNECEFFNERYFIRGLTHVVGQKFKPNAKDYAVDPATGYRYANTYRRYVPTTDSTDVDPIFLEFFERFIAVDRERHAFVQYLAHIFQRPDERPSWHPMLISEPGTGKGFLVQDILRPLLIHTSVVADYSRVMGQFSSVMSENLLVMLDDCKARSDATQTKLKSFLSEERAYIERKHAQGGMEDTYVRFILASNEDRPLHLDANERRWFVPARLVHRVDRHETQAFIATVAHWLKQPGSLCKVYNWFMSYPLDGFNHKDAPDSEGLSRIVAMSRNPYADFLEAYVADNAVFTYADLKDAFKADGLTPPGDRELGHLLREIGYEATQRRIDSNRLRLCHPAGMLLADIRKAYSTEF</sequence>